<sequence length="320" mass="34675">MRVITLLAVCIAAVAANPQTFQPPARIVGGSVTTINQWPSQANIMVQSGNVFSQFCGGTIINNRSVLSAAHCVLTHQHNFPAHWLRLRLGSTWASSGVIAGSNYHLPDQQAVWVTGWGLTSFNGVGSEQLRQVQVYTINQQVCAQRYGEKYNMRLITLLAFCIAAVGATPETFEPSQRIVGGTVTTINQWPYQANVLSGSGNNFRQWCGGTIINNRSVLSAAHCVRTRNHNLSTNQAGVDNGIKDLPRNSSVRQQGIDMHLITLLAVCVAAVAASPETFEPSQRIVGGTKHFKRCSLCSHTDYESGSSSDAFASWFNLGQ</sequence>
<dbReference type="Proteomes" id="UP000494256">
    <property type="component" value="Unassembled WGS sequence"/>
</dbReference>
<evidence type="ECO:0000256" key="1">
    <source>
        <dbReference type="ARBA" id="ARBA00022670"/>
    </source>
</evidence>
<dbReference type="InterPro" id="IPR009003">
    <property type="entry name" value="Peptidase_S1_PA"/>
</dbReference>
<evidence type="ECO:0000259" key="6">
    <source>
        <dbReference type="PROSITE" id="PS50240"/>
    </source>
</evidence>
<dbReference type="Pfam" id="PF00089">
    <property type="entry name" value="Trypsin"/>
    <property type="match status" value="3"/>
</dbReference>
<evidence type="ECO:0000313" key="8">
    <source>
        <dbReference type="Proteomes" id="UP000494256"/>
    </source>
</evidence>
<evidence type="ECO:0000256" key="4">
    <source>
        <dbReference type="ARBA" id="ARBA00023157"/>
    </source>
</evidence>
<dbReference type="SUPFAM" id="SSF50494">
    <property type="entry name" value="Trypsin-like serine proteases"/>
    <property type="match status" value="2"/>
</dbReference>
<dbReference type="PROSITE" id="PS50240">
    <property type="entry name" value="TRYPSIN_DOM"/>
    <property type="match status" value="1"/>
</dbReference>
<keyword evidence="5" id="KW-0732">Signal</keyword>
<name>A0A8S0YY63_ARCPL</name>
<feature type="domain" description="Peptidase S1" evidence="6">
    <location>
        <begin position="27"/>
        <end position="320"/>
    </location>
</feature>
<dbReference type="PANTHER" id="PTHR24276:SF91">
    <property type="entry name" value="AT26814P-RELATED"/>
    <property type="match status" value="1"/>
</dbReference>
<dbReference type="InterPro" id="IPR043504">
    <property type="entry name" value="Peptidase_S1_PA_chymotrypsin"/>
</dbReference>
<evidence type="ECO:0000256" key="2">
    <source>
        <dbReference type="ARBA" id="ARBA00022801"/>
    </source>
</evidence>
<keyword evidence="3" id="KW-0720">Serine protease</keyword>
<proteinExistence type="predicted"/>
<keyword evidence="1" id="KW-0645">Protease</keyword>
<dbReference type="SMART" id="SM00020">
    <property type="entry name" value="Tryp_SPc"/>
    <property type="match status" value="1"/>
</dbReference>
<dbReference type="GO" id="GO:0004252">
    <property type="term" value="F:serine-type endopeptidase activity"/>
    <property type="evidence" value="ECO:0007669"/>
    <property type="project" value="InterPro"/>
</dbReference>
<evidence type="ECO:0000256" key="3">
    <source>
        <dbReference type="ARBA" id="ARBA00022825"/>
    </source>
</evidence>
<evidence type="ECO:0000256" key="5">
    <source>
        <dbReference type="SAM" id="SignalP"/>
    </source>
</evidence>
<dbReference type="OrthoDB" id="10260134at2759"/>
<dbReference type="InterPro" id="IPR050430">
    <property type="entry name" value="Peptidase_S1"/>
</dbReference>
<accession>A0A8S0YY63</accession>
<keyword evidence="2" id="KW-0378">Hydrolase</keyword>
<gene>
    <name evidence="7" type="ORF">APLA_LOCUS1976</name>
</gene>
<dbReference type="GO" id="GO:0006508">
    <property type="term" value="P:proteolysis"/>
    <property type="evidence" value="ECO:0007669"/>
    <property type="project" value="UniProtKB-KW"/>
</dbReference>
<dbReference type="InterPro" id="IPR001254">
    <property type="entry name" value="Trypsin_dom"/>
</dbReference>
<reference evidence="7 8" key="1">
    <citation type="submission" date="2020-04" db="EMBL/GenBank/DDBJ databases">
        <authorList>
            <person name="Wallbank WR R."/>
            <person name="Pardo Diaz C."/>
            <person name="Kozak K."/>
            <person name="Martin S."/>
            <person name="Jiggins C."/>
            <person name="Moest M."/>
            <person name="Warren A I."/>
            <person name="Byers J.R.P. K."/>
            <person name="Montejo-Kovacevich G."/>
            <person name="Yen C E."/>
        </authorList>
    </citation>
    <scope>NUCLEOTIDE SEQUENCE [LARGE SCALE GENOMIC DNA]</scope>
</reference>
<dbReference type="EMBL" id="CADEBD010000171">
    <property type="protein sequence ID" value="CAB3224437.1"/>
    <property type="molecule type" value="Genomic_DNA"/>
</dbReference>
<dbReference type="PROSITE" id="PS00134">
    <property type="entry name" value="TRYPSIN_HIS"/>
    <property type="match status" value="2"/>
</dbReference>
<comment type="caution">
    <text evidence="7">The sequence shown here is derived from an EMBL/GenBank/DDBJ whole genome shotgun (WGS) entry which is preliminary data.</text>
</comment>
<organism evidence="7 8">
    <name type="scientific">Arctia plantaginis</name>
    <name type="common">Wood tiger moth</name>
    <name type="synonym">Phalaena plantaginis</name>
    <dbReference type="NCBI Taxonomy" id="874455"/>
    <lineage>
        <taxon>Eukaryota</taxon>
        <taxon>Metazoa</taxon>
        <taxon>Ecdysozoa</taxon>
        <taxon>Arthropoda</taxon>
        <taxon>Hexapoda</taxon>
        <taxon>Insecta</taxon>
        <taxon>Pterygota</taxon>
        <taxon>Neoptera</taxon>
        <taxon>Endopterygota</taxon>
        <taxon>Lepidoptera</taxon>
        <taxon>Glossata</taxon>
        <taxon>Ditrysia</taxon>
        <taxon>Noctuoidea</taxon>
        <taxon>Erebidae</taxon>
        <taxon>Arctiinae</taxon>
        <taxon>Arctia</taxon>
    </lineage>
</organism>
<dbReference type="AlphaFoldDB" id="A0A8S0YY63"/>
<protein>
    <recommendedName>
        <fullName evidence="6">Peptidase S1 domain-containing protein</fullName>
    </recommendedName>
</protein>
<dbReference type="InterPro" id="IPR018114">
    <property type="entry name" value="TRYPSIN_HIS"/>
</dbReference>
<dbReference type="Gene3D" id="2.40.10.10">
    <property type="entry name" value="Trypsin-like serine proteases"/>
    <property type="match status" value="3"/>
</dbReference>
<dbReference type="PANTHER" id="PTHR24276">
    <property type="entry name" value="POLYSERASE-RELATED"/>
    <property type="match status" value="1"/>
</dbReference>
<feature type="signal peptide" evidence="5">
    <location>
        <begin position="1"/>
        <end position="16"/>
    </location>
</feature>
<keyword evidence="4" id="KW-1015">Disulfide bond</keyword>
<feature type="chain" id="PRO_5035906868" description="Peptidase S1 domain-containing protein" evidence="5">
    <location>
        <begin position="17"/>
        <end position="320"/>
    </location>
</feature>
<evidence type="ECO:0000313" key="7">
    <source>
        <dbReference type="EMBL" id="CAB3224437.1"/>
    </source>
</evidence>